<dbReference type="KEGG" id="crf:FRC0190_01964"/>
<keyword evidence="5" id="KW-1185">Reference proteome</keyword>
<dbReference type="Proteomes" id="UP000423525">
    <property type="component" value="Chromosome"/>
</dbReference>
<evidence type="ECO:0000313" key="5">
    <source>
        <dbReference type="Proteomes" id="UP001265983"/>
    </source>
</evidence>
<protein>
    <submittedName>
        <fullName evidence="2">DUF2993 domain-containing protein</fullName>
    </submittedName>
</protein>
<keyword evidence="1" id="KW-1133">Transmembrane helix</keyword>
<dbReference type="Pfam" id="PF11209">
    <property type="entry name" value="LmeA"/>
    <property type="match status" value="1"/>
</dbReference>
<reference evidence="2 5" key="2">
    <citation type="submission" date="2023-03" db="EMBL/GenBank/DDBJ databases">
        <title>Whole genome sequence of the first Corynebacterium rouxii strains isolated in Brazil: a recent member of Corynebacterium diphtheriae complex.</title>
        <authorList>
            <person name="Vieira V."/>
            <person name="Ramos J.N."/>
            <person name="Araujo M.R.B."/>
            <person name="Baio P.V."/>
            <person name="Sant'Anna L.O."/>
            <person name="Veras J.F.C."/>
            <person name="Vieira E.M.D."/>
            <person name="Sousa M.A.B."/>
            <person name="Camargo C.H."/>
            <person name="Sacchi C.T."/>
            <person name="Campos K.R."/>
            <person name="Santos M.B.N."/>
            <person name="Bokermann S."/>
            <person name="Alvim L.B."/>
            <person name="Santos L.S."/>
            <person name="Mattos-Guaraldi A.L."/>
        </authorList>
    </citation>
    <scope>NUCLEOTIDE SEQUENCE [LARGE SCALE GENOMIC DNA]</scope>
    <source>
        <strain evidence="2 5">70862</strain>
    </source>
</reference>
<evidence type="ECO:0000313" key="3">
    <source>
        <dbReference type="EMBL" id="VZH86027.1"/>
    </source>
</evidence>
<proteinExistence type="predicted"/>
<evidence type="ECO:0000256" key="1">
    <source>
        <dbReference type="SAM" id="Phobius"/>
    </source>
</evidence>
<reference evidence="3 4" key="1">
    <citation type="submission" date="2019-11" db="EMBL/GenBank/DDBJ databases">
        <authorList>
            <person name="Brisse S."/>
        </authorList>
    </citation>
    <scope>NUCLEOTIDE SEQUENCE [LARGE SCALE GENOMIC DNA]</scope>
    <source>
        <strain evidence="3">FRC0190</strain>
    </source>
</reference>
<gene>
    <name evidence="3" type="ORF">FRC0190_01964</name>
    <name evidence="2" type="ORF">P8T80_10020</name>
</gene>
<dbReference type="InterPro" id="IPR021373">
    <property type="entry name" value="DUF2993"/>
</dbReference>
<sequence length="267" mass="28649">MHTDSDPRARRRSAHALLITIIMFIAVGLILWAIDAAIAARAEHRISQAVRSNAQLDQNPGVYVGGAPYTAALITGKVPELSVNVSDVEVADFGLLVAGTSVTDLRLNPSDVLSGSVDGAKAQLVSRNVGFDGVAVGKQLGIDDLDLSNPYDISPSGTNSSEVQLRGTPRDFHSSVTVQADLRLKGEDFFLTPTTVMDRGDNTASDDEILAAFAWTLNTRTLPINAQASYVYFSGGTIRFEAQERNVTLHLEDLSPLRSTNNKVVVE</sequence>
<evidence type="ECO:0000313" key="2">
    <source>
        <dbReference type="EMBL" id="MDT9411698.1"/>
    </source>
</evidence>
<feature type="transmembrane region" description="Helical" evidence="1">
    <location>
        <begin position="16"/>
        <end position="34"/>
    </location>
</feature>
<evidence type="ECO:0000313" key="4">
    <source>
        <dbReference type="Proteomes" id="UP000423525"/>
    </source>
</evidence>
<organism evidence="3 4">
    <name type="scientific">Corynebacterium rouxii</name>
    <dbReference type="NCBI Taxonomy" id="2719119"/>
    <lineage>
        <taxon>Bacteria</taxon>
        <taxon>Bacillati</taxon>
        <taxon>Actinomycetota</taxon>
        <taxon>Actinomycetes</taxon>
        <taxon>Mycobacteriales</taxon>
        <taxon>Corynebacteriaceae</taxon>
        <taxon>Corynebacterium</taxon>
    </lineage>
</organism>
<name>A0A6I8ME48_9CORY</name>
<dbReference type="EMBL" id="JARUHM010000013">
    <property type="protein sequence ID" value="MDT9411698.1"/>
    <property type="molecule type" value="Genomic_DNA"/>
</dbReference>
<keyword evidence="1" id="KW-0812">Transmembrane</keyword>
<keyword evidence="1" id="KW-0472">Membrane</keyword>
<dbReference type="Proteomes" id="UP001265983">
    <property type="component" value="Unassembled WGS sequence"/>
</dbReference>
<dbReference type="AlphaFoldDB" id="A0A6I8ME48"/>
<accession>A0A6I8ME48</accession>
<dbReference type="EMBL" id="LR738855">
    <property type="protein sequence ID" value="VZH86027.1"/>
    <property type="molecule type" value="Genomic_DNA"/>
</dbReference>
<dbReference type="RefSeq" id="WP_155873968.1">
    <property type="nucleotide sequence ID" value="NZ_CP168248.1"/>
</dbReference>